<dbReference type="AlphaFoldDB" id="A0AAV4USU8"/>
<keyword evidence="2" id="KW-0233">DNA recombination</keyword>
<dbReference type="GO" id="GO:0006281">
    <property type="term" value="P:DNA repair"/>
    <property type="evidence" value="ECO:0007669"/>
    <property type="project" value="UniProtKB-KW"/>
</dbReference>
<dbReference type="Pfam" id="PF05970">
    <property type="entry name" value="PIF1"/>
    <property type="match status" value="1"/>
</dbReference>
<evidence type="ECO:0000256" key="1">
    <source>
        <dbReference type="ARBA" id="ARBA00023242"/>
    </source>
</evidence>
<dbReference type="GO" id="GO:0005524">
    <property type="term" value="F:ATP binding"/>
    <property type="evidence" value="ECO:0007669"/>
    <property type="project" value="UniProtKB-KW"/>
</dbReference>
<keyword evidence="2" id="KW-0378">Hydrolase</keyword>
<feature type="region of interest" description="Disordered" evidence="3">
    <location>
        <begin position="153"/>
        <end position="180"/>
    </location>
</feature>
<evidence type="ECO:0000259" key="4">
    <source>
        <dbReference type="SMART" id="SM00382"/>
    </source>
</evidence>
<dbReference type="Pfam" id="PF25344">
    <property type="entry name" value="PH_LRR1"/>
    <property type="match status" value="1"/>
</dbReference>
<proteinExistence type="inferred from homology"/>
<dbReference type="Proteomes" id="UP001054837">
    <property type="component" value="Unassembled WGS sequence"/>
</dbReference>
<comment type="caution">
    <text evidence="5">The sequence shown here is derived from an EMBL/GenBank/DDBJ whole genome shotgun (WGS) entry which is preliminary data.</text>
</comment>
<dbReference type="InterPro" id="IPR051055">
    <property type="entry name" value="PIF1_helicase"/>
</dbReference>
<gene>
    <name evidence="5" type="primary">pif1</name>
    <name evidence="5" type="ORF">CDAR_22321</name>
</gene>
<organism evidence="5 6">
    <name type="scientific">Caerostris darwini</name>
    <dbReference type="NCBI Taxonomy" id="1538125"/>
    <lineage>
        <taxon>Eukaryota</taxon>
        <taxon>Metazoa</taxon>
        <taxon>Ecdysozoa</taxon>
        <taxon>Arthropoda</taxon>
        <taxon>Chelicerata</taxon>
        <taxon>Arachnida</taxon>
        <taxon>Araneae</taxon>
        <taxon>Araneomorphae</taxon>
        <taxon>Entelegynae</taxon>
        <taxon>Araneoidea</taxon>
        <taxon>Araneidae</taxon>
        <taxon>Caerostris</taxon>
    </lineage>
</organism>
<dbReference type="GO" id="GO:0006310">
    <property type="term" value="P:DNA recombination"/>
    <property type="evidence" value="ECO:0007669"/>
    <property type="project" value="UniProtKB-KW"/>
</dbReference>
<evidence type="ECO:0000256" key="3">
    <source>
        <dbReference type="SAM" id="MobiDB-lite"/>
    </source>
</evidence>
<dbReference type="GO" id="GO:0043139">
    <property type="term" value="F:5'-3' DNA helicase activity"/>
    <property type="evidence" value="ECO:0007669"/>
    <property type="project" value="UniProtKB-EC"/>
</dbReference>
<keyword evidence="2 5" id="KW-0347">Helicase</keyword>
<name>A0AAV4USU8_9ARAC</name>
<protein>
    <recommendedName>
        <fullName evidence="2">ATP-dependent DNA helicase</fullName>
        <ecNumber evidence="2">5.6.2.3</ecNumber>
    </recommendedName>
</protein>
<comment type="catalytic activity">
    <reaction evidence="2">
        <text>ATP + H2O = ADP + phosphate + H(+)</text>
        <dbReference type="Rhea" id="RHEA:13065"/>
        <dbReference type="ChEBI" id="CHEBI:15377"/>
        <dbReference type="ChEBI" id="CHEBI:15378"/>
        <dbReference type="ChEBI" id="CHEBI:30616"/>
        <dbReference type="ChEBI" id="CHEBI:43474"/>
        <dbReference type="ChEBI" id="CHEBI:456216"/>
        <dbReference type="EC" id="5.6.2.3"/>
    </reaction>
</comment>
<reference evidence="5 6" key="1">
    <citation type="submission" date="2021-06" db="EMBL/GenBank/DDBJ databases">
        <title>Caerostris darwini draft genome.</title>
        <authorList>
            <person name="Kono N."/>
            <person name="Arakawa K."/>
        </authorList>
    </citation>
    <scope>NUCLEOTIDE SEQUENCE [LARGE SCALE GENOMIC DNA]</scope>
</reference>
<dbReference type="GO" id="GO:0000723">
    <property type="term" value="P:telomere maintenance"/>
    <property type="evidence" value="ECO:0007669"/>
    <property type="project" value="InterPro"/>
</dbReference>
<dbReference type="PANTHER" id="PTHR47642:SF7">
    <property type="entry name" value="ATP-DEPENDENT DNA HELICASE PIF1"/>
    <property type="match status" value="1"/>
</dbReference>
<feature type="domain" description="AAA+ ATPase" evidence="4">
    <location>
        <begin position="209"/>
        <end position="359"/>
    </location>
</feature>
<keyword evidence="1" id="KW-0539">Nucleus</keyword>
<dbReference type="GO" id="GO:0016787">
    <property type="term" value="F:hydrolase activity"/>
    <property type="evidence" value="ECO:0007669"/>
    <property type="project" value="UniProtKB-KW"/>
</dbReference>
<feature type="compositionally biased region" description="Polar residues" evidence="3">
    <location>
        <begin position="153"/>
        <end position="164"/>
    </location>
</feature>
<keyword evidence="2" id="KW-0227">DNA damage</keyword>
<sequence length="456" mass="50436">MSGSEEDLSIVCSLKICYLDKEGNISRQVMNSKSFVQLGRNEFKDIVLKIECGKIKSSYRIKDMTLHTKFVRDGKSTISLKEPPLQMFISNCPFTKLRVFLTVLMAKIQKSKSATPVSARDRLKSLKPSTFQEISPITSVDLKSLDNKVNSEVTKNSAFPTTPKSSKRKRETYQEGNVTPTQKTVAVARPIASRLLTSEQKSVMSAVMSGRNIFFTGSAGTGKSFLLKRILGALAPENTFATASTGVAACQIGGITLHAFAGIGSGVGSIETCINLAEKRSKSSWKQCQHLIVDEISMIDGEFFQKLDQVARVIRRNDKPFGGIQLILTGDFLQLPPVTKRGQTRRFCFQSKAWSDSIDVNIELHTVKRQDDKNFINVLQEVRRGICSKDVVDKLKATNEHNVDKDGILATKLSTHKADVDNINQAYLNNLPGQAQTYCAADSCPELAQFISNDTY</sequence>
<dbReference type="InterPro" id="IPR027417">
    <property type="entry name" value="P-loop_NTPase"/>
</dbReference>
<dbReference type="InterPro" id="IPR057437">
    <property type="entry name" value="PIF1/LRR1_PH"/>
</dbReference>
<dbReference type="Gene3D" id="3.40.50.300">
    <property type="entry name" value="P-loop containing nucleotide triphosphate hydrolases"/>
    <property type="match status" value="1"/>
</dbReference>
<dbReference type="SMART" id="SM00382">
    <property type="entry name" value="AAA"/>
    <property type="match status" value="1"/>
</dbReference>
<comment type="cofactor">
    <cofactor evidence="2">
        <name>Mg(2+)</name>
        <dbReference type="ChEBI" id="CHEBI:18420"/>
    </cofactor>
</comment>
<accession>A0AAV4USU8</accession>
<comment type="similarity">
    <text evidence="2">Belongs to the helicase family.</text>
</comment>
<keyword evidence="2" id="KW-0547">Nucleotide-binding</keyword>
<dbReference type="InterPro" id="IPR003593">
    <property type="entry name" value="AAA+_ATPase"/>
</dbReference>
<dbReference type="EC" id="5.6.2.3" evidence="2"/>
<evidence type="ECO:0000313" key="6">
    <source>
        <dbReference type="Proteomes" id="UP001054837"/>
    </source>
</evidence>
<dbReference type="SUPFAM" id="SSF52540">
    <property type="entry name" value="P-loop containing nucleoside triphosphate hydrolases"/>
    <property type="match status" value="2"/>
</dbReference>
<keyword evidence="6" id="KW-1185">Reference proteome</keyword>
<dbReference type="CDD" id="cd18037">
    <property type="entry name" value="DEXSc_Pif1_like"/>
    <property type="match status" value="1"/>
</dbReference>
<evidence type="ECO:0000256" key="2">
    <source>
        <dbReference type="RuleBase" id="RU363044"/>
    </source>
</evidence>
<dbReference type="PANTHER" id="PTHR47642">
    <property type="entry name" value="ATP-DEPENDENT DNA HELICASE"/>
    <property type="match status" value="1"/>
</dbReference>
<evidence type="ECO:0000313" key="5">
    <source>
        <dbReference type="EMBL" id="GIY60798.1"/>
    </source>
</evidence>
<keyword evidence="2" id="KW-0234">DNA repair</keyword>
<dbReference type="InterPro" id="IPR010285">
    <property type="entry name" value="DNA_helicase_pif1-like_DEAD"/>
</dbReference>
<dbReference type="EMBL" id="BPLQ01011855">
    <property type="protein sequence ID" value="GIY60798.1"/>
    <property type="molecule type" value="Genomic_DNA"/>
</dbReference>
<dbReference type="FunFam" id="3.40.50.300:FF:000805">
    <property type="entry name" value="ATP-dependent DNA helicase PIF1"/>
    <property type="match status" value="1"/>
</dbReference>
<keyword evidence="2" id="KW-0067">ATP-binding</keyword>